<gene>
    <name evidence="1" type="ORF">L6164_007935</name>
</gene>
<evidence type="ECO:0000313" key="2">
    <source>
        <dbReference type="Proteomes" id="UP000828941"/>
    </source>
</evidence>
<dbReference type="EMBL" id="CM039429">
    <property type="protein sequence ID" value="KAI4347086.1"/>
    <property type="molecule type" value="Genomic_DNA"/>
</dbReference>
<dbReference type="Proteomes" id="UP000828941">
    <property type="component" value="Chromosome 4"/>
</dbReference>
<accession>A0ACB9PI04</accession>
<reference evidence="1 2" key="1">
    <citation type="journal article" date="2022" name="DNA Res.">
        <title>Chromosomal-level genome assembly of the orchid tree Bauhinia variegata (Leguminosae; Cercidoideae) supports the allotetraploid origin hypothesis of Bauhinia.</title>
        <authorList>
            <person name="Zhong Y."/>
            <person name="Chen Y."/>
            <person name="Zheng D."/>
            <person name="Pang J."/>
            <person name="Liu Y."/>
            <person name="Luo S."/>
            <person name="Meng S."/>
            <person name="Qian L."/>
            <person name="Wei D."/>
            <person name="Dai S."/>
            <person name="Zhou R."/>
        </authorList>
    </citation>
    <scope>NUCLEOTIDE SEQUENCE [LARGE SCALE GENOMIC DNA]</scope>
    <source>
        <strain evidence="1">BV-YZ2020</strain>
    </source>
</reference>
<name>A0ACB9PI04_BAUVA</name>
<protein>
    <submittedName>
        <fullName evidence="1">Uncharacterized protein</fullName>
    </submittedName>
</protein>
<comment type="caution">
    <text evidence="1">The sequence shown here is derived from an EMBL/GenBank/DDBJ whole genome shotgun (WGS) entry which is preliminary data.</text>
</comment>
<proteinExistence type="predicted"/>
<sequence>MSFDEMNHQKKHESEVHHADTNNRARTSHISLTDDGSTAENEDVADSEAENSTSRPISLIRVGSSLDAPKEGRGVVESSTADLNVQKRLSGSSEKDFKIANLNFGAPFSVQQVNMMNFPYPLPVKEFNNVSAPSPQTPAMMHGMPTAASERSGAQPVSNGNLHVMLGYPSVQLPMLDKDNSWGSVSHPQQLHPSFVGRGQPSPAAMHVIPNYLPEGMPYDGRQLERTKADGKQRITEESSSSQPEDVKGSSSNLRAKDSSDQSKGEGFSVDFSSIKPGLAAEVKFGGSGSLPNLPWVSTTGSGPNGRTISGVTYSTNQIKIVCACHGSHMSPEEFVRHANEDSAKPEGGAILGTIANGNPAASAHS</sequence>
<keyword evidence="2" id="KW-1185">Reference proteome</keyword>
<organism evidence="1 2">
    <name type="scientific">Bauhinia variegata</name>
    <name type="common">Purple orchid tree</name>
    <name type="synonym">Phanera variegata</name>
    <dbReference type="NCBI Taxonomy" id="167791"/>
    <lineage>
        <taxon>Eukaryota</taxon>
        <taxon>Viridiplantae</taxon>
        <taxon>Streptophyta</taxon>
        <taxon>Embryophyta</taxon>
        <taxon>Tracheophyta</taxon>
        <taxon>Spermatophyta</taxon>
        <taxon>Magnoliopsida</taxon>
        <taxon>eudicotyledons</taxon>
        <taxon>Gunneridae</taxon>
        <taxon>Pentapetalae</taxon>
        <taxon>rosids</taxon>
        <taxon>fabids</taxon>
        <taxon>Fabales</taxon>
        <taxon>Fabaceae</taxon>
        <taxon>Cercidoideae</taxon>
        <taxon>Cercideae</taxon>
        <taxon>Bauhiniinae</taxon>
        <taxon>Bauhinia</taxon>
    </lineage>
</organism>
<evidence type="ECO:0000313" key="1">
    <source>
        <dbReference type="EMBL" id="KAI4347086.1"/>
    </source>
</evidence>